<evidence type="ECO:0008006" key="3">
    <source>
        <dbReference type="Google" id="ProtNLM"/>
    </source>
</evidence>
<dbReference type="PROSITE" id="PS51257">
    <property type="entry name" value="PROKAR_LIPOPROTEIN"/>
    <property type="match status" value="1"/>
</dbReference>
<evidence type="ECO:0000313" key="1">
    <source>
        <dbReference type="EMBL" id="PQO35609.1"/>
    </source>
</evidence>
<dbReference type="OrthoDB" id="285058at2"/>
<sequence length="150" mass="15739">MRTDIRNSSVVLCLLMLGLTSLGCKESTGVAVHPTSGSLLINGEPATGAIVGLHPLQGDVDERGAIPAGKVKEDGTFVVSTYGVEDGAPAGEFAVTVFWPQFPGRDDPGEDRLRGKYALPTSPVTKVTIAKGENHLEPLDLKAANMLRGE</sequence>
<organism evidence="1 2">
    <name type="scientific">Blastopirellula marina</name>
    <dbReference type="NCBI Taxonomy" id="124"/>
    <lineage>
        <taxon>Bacteria</taxon>
        <taxon>Pseudomonadati</taxon>
        <taxon>Planctomycetota</taxon>
        <taxon>Planctomycetia</taxon>
        <taxon>Pirellulales</taxon>
        <taxon>Pirellulaceae</taxon>
        <taxon>Blastopirellula</taxon>
    </lineage>
</organism>
<dbReference type="Proteomes" id="UP000239388">
    <property type="component" value="Unassembled WGS sequence"/>
</dbReference>
<accession>A0A2S8FTW0</accession>
<dbReference type="AlphaFoldDB" id="A0A2S8FTW0"/>
<gene>
    <name evidence="1" type="ORF">C5Y98_13280</name>
</gene>
<dbReference type="RefSeq" id="WP_105354740.1">
    <property type="nucleotide sequence ID" value="NZ_PUIB01000014.1"/>
</dbReference>
<evidence type="ECO:0000313" key="2">
    <source>
        <dbReference type="Proteomes" id="UP000239388"/>
    </source>
</evidence>
<dbReference type="EMBL" id="PUIB01000014">
    <property type="protein sequence ID" value="PQO35609.1"/>
    <property type="molecule type" value="Genomic_DNA"/>
</dbReference>
<protein>
    <recommendedName>
        <fullName evidence="3">Carboxypeptidase regulatory-like domain-containing protein</fullName>
    </recommendedName>
</protein>
<name>A0A2S8FTW0_9BACT</name>
<comment type="caution">
    <text evidence="1">The sequence shown here is derived from an EMBL/GenBank/DDBJ whole genome shotgun (WGS) entry which is preliminary data.</text>
</comment>
<proteinExistence type="predicted"/>
<reference evidence="1 2" key="1">
    <citation type="submission" date="2018-02" db="EMBL/GenBank/DDBJ databases">
        <title>Comparative genomes isolates from brazilian mangrove.</title>
        <authorList>
            <person name="Araujo J.E."/>
            <person name="Taketani R.G."/>
            <person name="Silva M.C.P."/>
            <person name="Loureco M.V."/>
            <person name="Andreote F.D."/>
        </authorList>
    </citation>
    <scope>NUCLEOTIDE SEQUENCE [LARGE SCALE GENOMIC DNA]</scope>
    <source>
        <strain evidence="1 2">NAP PRIS-MGV</strain>
    </source>
</reference>